<dbReference type="InterPro" id="IPR020846">
    <property type="entry name" value="MFS_dom"/>
</dbReference>
<reference evidence="10 11" key="1">
    <citation type="submission" date="2015-11" db="EMBL/GenBank/DDBJ databases">
        <title>Genomes and virulence difference between two physiological races of Phytophthora nicotianae.</title>
        <authorList>
            <person name="Liu H."/>
            <person name="Ma X."/>
            <person name="Yu H."/>
            <person name="Fang D."/>
            <person name="Li Y."/>
            <person name="Wang X."/>
            <person name="Wang W."/>
            <person name="Dong Y."/>
            <person name="Xiao B."/>
        </authorList>
    </citation>
    <scope>NUCLEOTIDE SEQUENCE [LARGE SCALE GENOMIC DNA]</scope>
    <source>
        <strain evidence="11">race 1</strain>
    </source>
</reference>
<evidence type="ECO:0000256" key="1">
    <source>
        <dbReference type="ARBA" id="ARBA00004141"/>
    </source>
</evidence>
<feature type="repeat" description="ANK" evidence="7">
    <location>
        <begin position="183"/>
        <end position="215"/>
    </location>
</feature>
<feature type="transmembrane region" description="Helical" evidence="8">
    <location>
        <begin position="25"/>
        <end position="44"/>
    </location>
</feature>
<evidence type="ECO:0000256" key="7">
    <source>
        <dbReference type="PROSITE-ProRule" id="PRU00023"/>
    </source>
</evidence>
<dbReference type="PROSITE" id="PS00217">
    <property type="entry name" value="SUGAR_TRANSPORT_2"/>
    <property type="match status" value="1"/>
</dbReference>
<dbReference type="InterPro" id="IPR005828">
    <property type="entry name" value="MFS_sugar_transport-like"/>
</dbReference>
<keyword evidence="4 8" id="KW-0812">Transmembrane</keyword>
<comment type="similarity">
    <text evidence="2">Belongs to the major facilitator superfamily. Sugar transporter (TC 2.A.1.1) family.</text>
</comment>
<dbReference type="Proteomes" id="UP000054636">
    <property type="component" value="Unassembled WGS sequence"/>
</dbReference>
<dbReference type="SMART" id="SM00248">
    <property type="entry name" value="ANK"/>
    <property type="match status" value="2"/>
</dbReference>
<keyword evidence="7" id="KW-0040">ANK repeat</keyword>
<gene>
    <name evidence="10" type="ORF">AM588_10003052</name>
</gene>
<dbReference type="InterPro" id="IPR002110">
    <property type="entry name" value="Ankyrin_rpt"/>
</dbReference>
<dbReference type="SUPFAM" id="SSF48403">
    <property type="entry name" value="Ankyrin repeat"/>
    <property type="match status" value="1"/>
</dbReference>
<feature type="transmembrane region" description="Helical" evidence="8">
    <location>
        <begin position="151"/>
        <end position="171"/>
    </location>
</feature>
<dbReference type="InterPro" id="IPR036770">
    <property type="entry name" value="Ankyrin_rpt-contain_sf"/>
</dbReference>
<evidence type="ECO:0000256" key="6">
    <source>
        <dbReference type="ARBA" id="ARBA00023136"/>
    </source>
</evidence>
<organism evidence="10 11">
    <name type="scientific">Phytophthora nicotianae</name>
    <name type="common">Potato buckeye rot agent</name>
    <name type="synonym">Phytophthora parasitica</name>
    <dbReference type="NCBI Taxonomy" id="4792"/>
    <lineage>
        <taxon>Eukaryota</taxon>
        <taxon>Sar</taxon>
        <taxon>Stramenopiles</taxon>
        <taxon>Oomycota</taxon>
        <taxon>Peronosporomycetes</taxon>
        <taxon>Peronosporales</taxon>
        <taxon>Peronosporaceae</taxon>
        <taxon>Phytophthora</taxon>
    </lineage>
</organism>
<comment type="subcellular location">
    <subcellularLocation>
        <location evidence="1">Membrane</location>
        <topology evidence="1">Multi-pass membrane protein</topology>
    </subcellularLocation>
</comment>
<dbReference type="InterPro" id="IPR005829">
    <property type="entry name" value="Sugar_transporter_CS"/>
</dbReference>
<dbReference type="InterPro" id="IPR050820">
    <property type="entry name" value="MFS_Sugar_Transporter"/>
</dbReference>
<dbReference type="Pfam" id="PF12796">
    <property type="entry name" value="Ank_2"/>
    <property type="match status" value="1"/>
</dbReference>
<dbReference type="PROSITE" id="PS50297">
    <property type="entry name" value="ANK_REP_REGION"/>
    <property type="match status" value="1"/>
</dbReference>
<dbReference type="GO" id="GO:1904659">
    <property type="term" value="P:D-glucose transmembrane transport"/>
    <property type="evidence" value="ECO:0007669"/>
    <property type="project" value="TreeGrafter"/>
</dbReference>
<keyword evidence="5 8" id="KW-1133">Transmembrane helix</keyword>
<dbReference type="EMBL" id="LNFP01000642">
    <property type="protein sequence ID" value="KUF90884.1"/>
    <property type="molecule type" value="Genomic_DNA"/>
</dbReference>
<dbReference type="PROSITE" id="PS00216">
    <property type="entry name" value="SUGAR_TRANSPORT_1"/>
    <property type="match status" value="1"/>
</dbReference>
<keyword evidence="10" id="KW-0489">Methyltransferase</keyword>
<evidence type="ECO:0000256" key="8">
    <source>
        <dbReference type="SAM" id="Phobius"/>
    </source>
</evidence>
<evidence type="ECO:0000256" key="4">
    <source>
        <dbReference type="ARBA" id="ARBA00022692"/>
    </source>
</evidence>
<dbReference type="SUPFAM" id="SSF103473">
    <property type="entry name" value="MFS general substrate transporter"/>
    <property type="match status" value="1"/>
</dbReference>
<dbReference type="GO" id="GO:0008168">
    <property type="term" value="F:methyltransferase activity"/>
    <property type="evidence" value="ECO:0007669"/>
    <property type="project" value="UniProtKB-KW"/>
</dbReference>
<proteinExistence type="inferred from homology"/>
<dbReference type="GO" id="GO:0032259">
    <property type="term" value="P:methylation"/>
    <property type="evidence" value="ECO:0007669"/>
    <property type="project" value="UniProtKB-KW"/>
</dbReference>
<keyword evidence="6 8" id="KW-0472">Membrane</keyword>
<evidence type="ECO:0000313" key="10">
    <source>
        <dbReference type="EMBL" id="KUF90884.1"/>
    </source>
</evidence>
<dbReference type="PROSITE" id="PS50850">
    <property type="entry name" value="MFS"/>
    <property type="match status" value="1"/>
</dbReference>
<evidence type="ECO:0000313" key="11">
    <source>
        <dbReference type="Proteomes" id="UP000054636"/>
    </source>
</evidence>
<keyword evidence="10" id="KW-0808">Transferase</keyword>
<dbReference type="Gene3D" id="1.25.40.20">
    <property type="entry name" value="Ankyrin repeat-containing domain"/>
    <property type="match status" value="1"/>
</dbReference>
<dbReference type="GO" id="GO:0016020">
    <property type="term" value="C:membrane"/>
    <property type="evidence" value="ECO:0007669"/>
    <property type="project" value="UniProtKB-SubCell"/>
</dbReference>
<name>A0A0W8D3C8_PHYNI</name>
<evidence type="ECO:0000259" key="9">
    <source>
        <dbReference type="PROSITE" id="PS50850"/>
    </source>
</evidence>
<accession>A0A0W8D3C8</accession>
<dbReference type="PANTHER" id="PTHR48023">
    <property type="entry name" value="D-XYLOSE-PROTON SYMPORTER-LIKE 2"/>
    <property type="match status" value="1"/>
</dbReference>
<dbReference type="PROSITE" id="PS50088">
    <property type="entry name" value="ANK_REPEAT"/>
    <property type="match status" value="1"/>
</dbReference>
<evidence type="ECO:0000256" key="5">
    <source>
        <dbReference type="ARBA" id="ARBA00022989"/>
    </source>
</evidence>
<protein>
    <submittedName>
        <fullName evidence="10">Methyltransferase protein 23</fullName>
    </submittedName>
</protein>
<dbReference type="GO" id="GO:0022857">
    <property type="term" value="F:transmembrane transporter activity"/>
    <property type="evidence" value="ECO:0007669"/>
    <property type="project" value="InterPro"/>
</dbReference>
<dbReference type="AlphaFoldDB" id="A0A0W8D3C8"/>
<sequence length="245" mass="26574">MLGAVVGSLVGGVVADWIGRKPANLITAVLFLSGSLFMTFAGSLKTMLVGRFIAGLAVGSSGPCVSTYVAEIAQPKTRGALVTISEKYRTKEASTVLKRLLYSEEASQEIIKAHLDVGLWMLVQTFHESFFHAMSELVTDDLTRKVDVWDLLIKTLLFLLLGFTVVIALLLDHGAKVNTRDVGGNTPLHLAISEGYEDIARFLLENGANPNAKNNDEERCTDLAKPAFRAEIQMLTSKKKGASHP</sequence>
<evidence type="ECO:0000256" key="3">
    <source>
        <dbReference type="ARBA" id="ARBA00022448"/>
    </source>
</evidence>
<comment type="caution">
    <text evidence="10">The sequence shown here is derived from an EMBL/GenBank/DDBJ whole genome shotgun (WGS) entry which is preliminary data.</text>
</comment>
<keyword evidence="3" id="KW-0813">Transport</keyword>
<evidence type="ECO:0000256" key="2">
    <source>
        <dbReference type="ARBA" id="ARBA00010992"/>
    </source>
</evidence>
<dbReference type="Gene3D" id="1.20.1250.20">
    <property type="entry name" value="MFS general substrate transporter like domains"/>
    <property type="match status" value="1"/>
</dbReference>
<feature type="domain" description="Major facilitator superfamily (MFS) profile" evidence="9">
    <location>
        <begin position="1"/>
        <end position="245"/>
    </location>
</feature>
<dbReference type="InterPro" id="IPR036259">
    <property type="entry name" value="MFS_trans_sf"/>
</dbReference>
<dbReference type="PANTHER" id="PTHR48023:SF4">
    <property type="entry name" value="D-XYLOSE-PROTON SYMPORTER-LIKE 2"/>
    <property type="match status" value="1"/>
</dbReference>
<dbReference type="Pfam" id="PF00083">
    <property type="entry name" value="Sugar_tr"/>
    <property type="match status" value="1"/>
</dbReference>